<gene>
    <name evidence="2" type="ORF">FHS27_003770</name>
</gene>
<keyword evidence="1" id="KW-0472">Membrane</keyword>
<accession>A0A7W5E1G8</accession>
<dbReference type="AlphaFoldDB" id="A0A7W5E1G8"/>
<proteinExistence type="predicted"/>
<keyword evidence="3" id="KW-1185">Reference proteome</keyword>
<keyword evidence="1" id="KW-0812">Transmembrane</keyword>
<dbReference type="EMBL" id="JACHXU010000013">
    <property type="protein sequence ID" value="MBB3207943.1"/>
    <property type="molecule type" value="Genomic_DNA"/>
</dbReference>
<evidence type="ECO:0000256" key="1">
    <source>
        <dbReference type="SAM" id="Phobius"/>
    </source>
</evidence>
<organism evidence="2 3">
    <name type="scientific">Aporhodopirellula rubra</name>
    <dbReference type="NCBI Taxonomy" id="980271"/>
    <lineage>
        <taxon>Bacteria</taxon>
        <taxon>Pseudomonadati</taxon>
        <taxon>Planctomycetota</taxon>
        <taxon>Planctomycetia</taxon>
        <taxon>Pirellulales</taxon>
        <taxon>Pirellulaceae</taxon>
        <taxon>Aporhodopirellula</taxon>
    </lineage>
</organism>
<reference evidence="2 3" key="1">
    <citation type="submission" date="2020-08" db="EMBL/GenBank/DDBJ databases">
        <title>Genomic Encyclopedia of Type Strains, Phase III (KMG-III): the genomes of soil and plant-associated and newly described type strains.</title>
        <authorList>
            <person name="Whitman W."/>
        </authorList>
    </citation>
    <scope>NUCLEOTIDE SEQUENCE [LARGE SCALE GENOMIC DNA]</scope>
    <source>
        <strain evidence="2 3">CECT 8075</strain>
    </source>
</reference>
<sequence length="94" mass="10164">MAVVDAIWGGVSSGFVFAAAVSCPAVVVDTTATTESMSDCSRSKKDAVVQSVHFEVVTFERRCLTNWGRKLSRLCQGEPCGLGVRLFSINWYGI</sequence>
<protein>
    <submittedName>
        <fullName evidence="2">Uncharacterized protein</fullName>
    </submittedName>
</protein>
<evidence type="ECO:0000313" key="3">
    <source>
        <dbReference type="Proteomes" id="UP000536179"/>
    </source>
</evidence>
<evidence type="ECO:0000313" key="2">
    <source>
        <dbReference type="EMBL" id="MBB3207943.1"/>
    </source>
</evidence>
<comment type="caution">
    <text evidence="2">The sequence shown here is derived from an EMBL/GenBank/DDBJ whole genome shotgun (WGS) entry which is preliminary data.</text>
</comment>
<feature type="transmembrane region" description="Helical" evidence="1">
    <location>
        <begin position="6"/>
        <end position="28"/>
    </location>
</feature>
<keyword evidence="1" id="KW-1133">Transmembrane helix</keyword>
<name>A0A7W5E1G8_9BACT</name>
<dbReference type="Proteomes" id="UP000536179">
    <property type="component" value="Unassembled WGS sequence"/>
</dbReference>